<keyword evidence="6" id="KW-1185">Reference proteome</keyword>
<dbReference type="PANTHER" id="PTHR34766:SF1">
    <property type="entry name" value="UPF0449 PROTEIN C19ORF25"/>
    <property type="match status" value="1"/>
</dbReference>
<sequence>MKTNMGSKSKKRVVLPSRPDPPSVEQIIEDINRAFPNDPVFNILQNGIQDVSTGSSDSEVETRYQQSRRYLELNDRLQEARGQLVRQREELRAVGENLQRSVEEVKGRAL</sequence>
<reference evidence="4" key="2">
    <citation type="journal article" date="2015" name="Fish Shellfish Immunol.">
        <title>Early steps in the European eel (Anguilla anguilla)-Vibrio vulnificus interaction in the gills: Role of the RtxA13 toxin.</title>
        <authorList>
            <person name="Callol A."/>
            <person name="Pajuelo D."/>
            <person name="Ebbesson L."/>
            <person name="Teles M."/>
            <person name="MacKenzie S."/>
            <person name="Amaro C."/>
        </authorList>
    </citation>
    <scope>NUCLEOTIDE SEQUENCE</scope>
</reference>
<evidence type="ECO:0000313" key="4">
    <source>
        <dbReference type="EMBL" id="JAH98196.1"/>
    </source>
</evidence>
<evidence type="ECO:0000313" key="6">
    <source>
        <dbReference type="Proteomes" id="UP001044222"/>
    </source>
</evidence>
<reference evidence="4" key="1">
    <citation type="submission" date="2014-11" db="EMBL/GenBank/DDBJ databases">
        <authorList>
            <person name="Amaro Gonzalez C."/>
        </authorList>
    </citation>
    <scope>NUCLEOTIDE SEQUENCE</scope>
</reference>
<accession>A0A0E9X6V3</accession>
<evidence type="ECO:0000313" key="5">
    <source>
        <dbReference type="EMBL" id="KAG5850902.1"/>
    </source>
</evidence>
<protein>
    <submittedName>
        <fullName evidence="4">Uncharacterized protein</fullName>
    </submittedName>
</protein>
<feature type="region of interest" description="Disordered" evidence="3">
    <location>
        <begin position="1"/>
        <end position="21"/>
    </location>
</feature>
<evidence type="ECO:0000256" key="2">
    <source>
        <dbReference type="SAM" id="Coils"/>
    </source>
</evidence>
<comment type="similarity">
    <text evidence="1">Belongs to the UPF0449 family.</text>
</comment>
<evidence type="ECO:0000256" key="1">
    <source>
        <dbReference type="ARBA" id="ARBA00006137"/>
    </source>
</evidence>
<dbReference type="Proteomes" id="UP001044222">
    <property type="component" value="Unassembled WGS sequence"/>
</dbReference>
<dbReference type="InterPro" id="IPR028227">
    <property type="entry name" value="UPF0449"/>
</dbReference>
<dbReference type="AlphaFoldDB" id="A0A0E9X6V3"/>
<name>A0A0E9X6V3_ANGAN</name>
<organism evidence="4">
    <name type="scientific">Anguilla anguilla</name>
    <name type="common">European freshwater eel</name>
    <name type="synonym">Muraena anguilla</name>
    <dbReference type="NCBI Taxonomy" id="7936"/>
    <lineage>
        <taxon>Eukaryota</taxon>
        <taxon>Metazoa</taxon>
        <taxon>Chordata</taxon>
        <taxon>Craniata</taxon>
        <taxon>Vertebrata</taxon>
        <taxon>Euteleostomi</taxon>
        <taxon>Actinopterygii</taxon>
        <taxon>Neopterygii</taxon>
        <taxon>Teleostei</taxon>
        <taxon>Anguilliformes</taxon>
        <taxon>Anguillidae</taxon>
        <taxon>Anguilla</taxon>
    </lineage>
</organism>
<evidence type="ECO:0000256" key="3">
    <source>
        <dbReference type="SAM" id="MobiDB-lite"/>
    </source>
</evidence>
<proteinExistence type="inferred from homology"/>
<reference evidence="5" key="3">
    <citation type="submission" date="2021-01" db="EMBL/GenBank/DDBJ databases">
        <title>A chromosome-scale assembly of European eel, Anguilla anguilla.</title>
        <authorList>
            <person name="Henkel C."/>
            <person name="Jong-Raadsen S.A."/>
            <person name="Dufour S."/>
            <person name="Weltzien F.-A."/>
            <person name="Palstra A.P."/>
            <person name="Pelster B."/>
            <person name="Spaink H.P."/>
            <person name="Van Den Thillart G.E."/>
            <person name="Jansen H."/>
            <person name="Zahm M."/>
            <person name="Klopp C."/>
            <person name="Cedric C."/>
            <person name="Louis A."/>
            <person name="Berthelot C."/>
            <person name="Parey E."/>
            <person name="Roest Crollius H."/>
            <person name="Montfort J."/>
            <person name="Robinson-Rechavi M."/>
            <person name="Bucao C."/>
            <person name="Bouchez O."/>
            <person name="Gislard M."/>
            <person name="Lluch J."/>
            <person name="Milhes M."/>
            <person name="Lampietro C."/>
            <person name="Lopez Roques C."/>
            <person name="Donnadieu C."/>
            <person name="Braasch I."/>
            <person name="Desvignes T."/>
            <person name="Postlethwait J."/>
            <person name="Bobe J."/>
            <person name="Guiguen Y."/>
            <person name="Dirks R."/>
        </authorList>
    </citation>
    <scope>NUCLEOTIDE SEQUENCE</scope>
    <source>
        <strain evidence="5">Tag_6206</strain>
        <tissue evidence="5">Liver</tissue>
    </source>
</reference>
<dbReference type="OMA" id="RFQQCRR"/>
<dbReference type="EMBL" id="JAFIRN010000004">
    <property type="protein sequence ID" value="KAG5850902.1"/>
    <property type="molecule type" value="Genomic_DNA"/>
</dbReference>
<dbReference type="PANTHER" id="PTHR34766">
    <property type="entry name" value="UPF0449 PROTEIN C19ORF25"/>
    <property type="match status" value="1"/>
</dbReference>
<dbReference type="OrthoDB" id="6129359at2759"/>
<keyword evidence="2" id="KW-0175">Coiled coil</keyword>
<dbReference type="EMBL" id="GBXM01010381">
    <property type="protein sequence ID" value="JAH98196.1"/>
    <property type="molecule type" value="Transcribed_RNA"/>
</dbReference>
<feature type="coiled-coil region" evidence="2">
    <location>
        <begin position="70"/>
        <end position="108"/>
    </location>
</feature>
<dbReference type="Pfam" id="PF15136">
    <property type="entry name" value="UPF0449"/>
    <property type="match status" value="1"/>
</dbReference>
<gene>
    <name evidence="5" type="ORF">ANANG_G00087310</name>
</gene>